<reference evidence="13 14" key="1">
    <citation type="submission" date="2019-08" db="EMBL/GenBank/DDBJ databases">
        <title>In-depth cultivation of the pig gut microbiome towards novel bacterial diversity and tailored functional studies.</title>
        <authorList>
            <person name="Wylensek D."/>
            <person name="Hitch T.C.A."/>
            <person name="Clavel T."/>
        </authorList>
    </citation>
    <scope>NUCLEOTIDE SEQUENCE [LARGE SCALE GENOMIC DNA]</scope>
    <source>
        <strain evidence="13 14">Oil-RF-744-WCA-WT-10</strain>
    </source>
</reference>
<dbReference type="FunFam" id="3.40.50.2020:FF:000021">
    <property type="entry name" value="Adenine phosphoribosyltransferase"/>
    <property type="match status" value="1"/>
</dbReference>
<dbReference type="RefSeq" id="WP_154327661.1">
    <property type="nucleotide sequence ID" value="NZ_CP045696.1"/>
</dbReference>
<comment type="subcellular location">
    <subcellularLocation>
        <location evidence="2 11">Cytoplasm</location>
    </subcellularLocation>
</comment>
<dbReference type="GO" id="GO:0003999">
    <property type="term" value="F:adenine phosphoribosyltransferase activity"/>
    <property type="evidence" value="ECO:0007669"/>
    <property type="project" value="UniProtKB-UniRule"/>
</dbReference>
<evidence type="ECO:0000256" key="10">
    <source>
        <dbReference type="ARBA" id="ARBA00022726"/>
    </source>
</evidence>
<evidence type="ECO:0000256" key="6">
    <source>
        <dbReference type="ARBA" id="ARBA00011893"/>
    </source>
</evidence>
<comment type="catalytic activity">
    <reaction evidence="1 11">
        <text>AMP + diphosphate = 5-phospho-alpha-D-ribose 1-diphosphate + adenine</text>
        <dbReference type="Rhea" id="RHEA:16609"/>
        <dbReference type="ChEBI" id="CHEBI:16708"/>
        <dbReference type="ChEBI" id="CHEBI:33019"/>
        <dbReference type="ChEBI" id="CHEBI:58017"/>
        <dbReference type="ChEBI" id="CHEBI:456215"/>
        <dbReference type="EC" id="2.4.2.7"/>
    </reaction>
</comment>
<comment type="caution">
    <text evidence="13">The sequence shown here is derived from an EMBL/GenBank/DDBJ whole genome shotgun (WGS) entry which is preliminary data.</text>
</comment>
<dbReference type="NCBIfam" id="TIGR01090">
    <property type="entry name" value="apt"/>
    <property type="match status" value="1"/>
</dbReference>
<keyword evidence="7 11" id="KW-0963">Cytoplasm</keyword>
<keyword evidence="14" id="KW-1185">Reference proteome</keyword>
<evidence type="ECO:0000256" key="3">
    <source>
        <dbReference type="ARBA" id="ARBA00004659"/>
    </source>
</evidence>
<dbReference type="GO" id="GO:0044209">
    <property type="term" value="P:AMP salvage"/>
    <property type="evidence" value="ECO:0007669"/>
    <property type="project" value="UniProtKB-UniRule"/>
</dbReference>
<sequence length="178" mass="19565">MNKEEIEKVKAVVRNVPDFPEPGIQFKDLTTLFKNPAALGIVRQAMVDLYRDKGVTKVVGIEARGFIGGAILAADLDAGFVPLRKPGKLPAETIKKSYAKEYGTDTIEIHRDAITPDDVVVLHDDLLATGGTMMAAYELVKAMNPKKIYLNFICGLTALHGRDVFPKDVEVTTLFDFD</sequence>
<evidence type="ECO:0000256" key="7">
    <source>
        <dbReference type="ARBA" id="ARBA00022490"/>
    </source>
</evidence>
<dbReference type="SUPFAM" id="SSF53271">
    <property type="entry name" value="PRTase-like"/>
    <property type="match status" value="1"/>
</dbReference>
<dbReference type="InterPro" id="IPR050120">
    <property type="entry name" value="Adenine_PRTase"/>
</dbReference>
<dbReference type="EC" id="2.4.2.7" evidence="6 11"/>
<gene>
    <name evidence="11" type="primary">apt</name>
    <name evidence="13" type="ORF">FYJ29_11965</name>
</gene>
<dbReference type="GO" id="GO:0005737">
    <property type="term" value="C:cytoplasm"/>
    <property type="evidence" value="ECO:0007669"/>
    <property type="project" value="UniProtKB-SubCell"/>
</dbReference>
<feature type="domain" description="Phosphoribosyltransferase" evidence="12">
    <location>
        <begin position="30"/>
        <end position="150"/>
    </location>
</feature>
<evidence type="ECO:0000256" key="4">
    <source>
        <dbReference type="ARBA" id="ARBA00008391"/>
    </source>
</evidence>
<dbReference type="GO" id="GO:0006168">
    <property type="term" value="P:adenine salvage"/>
    <property type="evidence" value="ECO:0007669"/>
    <property type="project" value="InterPro"/>
</dbReference>
<comment type="subunit">
    <text evidence="5 11">Homodimer.</text>
</comment>
<dbReference type="NCBIfam" id="NF002636">
    <property type="entry name" value="PRK02304.1-5"/>
    <property type="match status" value="1"/>
</dbReference>
<dbReference type="Gene3D" id="3.40.50.2020">
    <property type="match status" value="1"/>
</dbReference>
<dbReference type="AlphaFoldDB" id="A0A6L5XG40"/>
<comment type="pathway">
    <text evidence="3 11">Purine metabolism; AMP biosynthesis via salvage pathway; AMP from adenine: step 1/1.</text>
</comment>
<evidence type="ECO:0000256" key="9">
    <source>
        <dbReference type="ARBA" id="ARBA00022679"/>
    </source>
</evidence>
<evidence type="ECO:0000256" key="5">
    <source>
        <dbReference type="ARBA" id="ARBA00011738"/>
    </source>
</evidence>
<dbReference type="Pfam" id="PF00156">
    <property type="entry name" value="Pribosyltran"/>
    <property type="match status" value="1"/>
</dbReference>
<dbReference type="NCBIfam" id="NF002634">
    <property type="entry name" value="PRK02304.1-3"/>
    <property type="match status" value="1"/>
</dbReference>
<keyword evidence="9 11" id="KW-0808">Transferase</keyword>
<evidence type="ECO:0000256" key="8">
    <source>
        <dbReference type="ARBA" id="ARBA00022676"/>
    </source>
</evidence>
<dbReference type="EMBL" id="VULT01000022">
    <property type="protein sequence ID" value="MSS18464.1"/>
    <property type="molecule type" value="Genomic_DNA"/>
</dbReference>
<dbReference type="Proteomes" id="UP000483362">
    <property type="component" value="Unassembled WGS sequence"/>
</dbReference>
<name>A0A6L5XG40_9BACT</name>
<keyword evidence="8 11" id="KW-0328">Glycosyltransferase</keyword>
<dbReference type="PANTHER" id="PTHR11776">
    <property type="entry name" value="ADENINE PHOSPHORIBOSYLTRANSFERASE"/>
    <property type="match status" value="1"/>
</dbReference>
<comment type="similarity">
    <text evidence="4 11">Belongs to the purine/pyrimidine phosphoribosyltransferase family.</text>
</comment>
<evidence type="ECO:0000313" key="14">
    <source>
        <dbReference type="Proteomes" id="UP000483362"/>
    </source>
</evidence>
<dbReference type="InterPro" id="IPR005764">
    <property type="entry name" value="Ade_phspho_trans"/>
</dbReference>
<accession>A0A6L5XG40</accession>
<dbReference type="PANTHER" id="PTHR11776:SF7">
    <property type="entry name" value="PHOSPHORIBOSYLTRANSFERASE DOMAIN-CONTAINING PROTEIN"/>
    <property type="match status" value="1"/>
</dbReference>
<evidence type="ECO:0000256" key="1">
    <source>
        <dbReference type="ARBA" id="ARBA00000868"/>
    </source>
</evidence>
<dbReference type="HAMAP" id="MF_00004">
    <property type="entry name" value="Aden_phosphoribosyltr"/>
    <property type="match status" value="1"/>
</dbReference>
<evidence type="ECO:0000256" key="11">
    <source>
        <dbReference type="HAMAP-Rule" id="MF_00004"/>
    </source>
</evidence>
<evidence type="ECO:0000313" key="13">
    <source>
        <dbReference type="EMBL" id="MSS18464.1"/>
    </source>
</evidence>
<dbReference type="UniPathway" id="UPA00588">
    <property type="reaction ID" value="UER00646"/>
</dbReference>
<proteinExistence type="inferred from homology"/>
<dbReference type="GO" id="GO:0006166">
    <property type="term" value="P:purine ribonucleoside salvage"/>
    <property type="evidence" value="ECO:0007669"/>
    <property type="project" value="UniProtKB-UniRule"/>
</dbReference>
<evidence type="ECO:0000259" key="12">
    <source>
        <dbReference type="Pfam" id="PF00156"/>
    </source>
</evidence>
<dbReference type="InterPro" id="IPR000836">
    <property type="entry name" value="PRTase_dom"/>
</dbReference>
<keyword evidence="10 11" id="KW-0660">Purine salvage</keyword>
<comment type="function">
    <text evidence="11">Catalyzes a salvage reaction resulting in the formation of AMP, that is energically less costly than de novo synthesis.</text>
</comment>
<dbReference type="InterPro" id="IPR029057">
    <property type="entry name" value="PRTase-like"/>
</dbReference>
<dbReference type="CDD" id="cd06223">
    <property type="entry name" value="PRTases_typeI"/>
    <property type="match status" value="1"/>
</dbReference>
<organism evidence="13 14">
    <name type="scientific">Sodaliphilus pleomorphus</name>
    <dbReference type="NCBI Taxonomy" id="2606626"/>
    <lineage>
        <taxon>Bacteria</taxon>
        <taxon>Pseudomonadati</taxon>
        <taxon>Bacteroidota</taxon>
        <taxon>Bacteroidia</taxon>
        <taxon>Bacteroidales</taxon>
        <taxon>Muribaculaceae</taxon>
        <taxon>Sodaliphilus</taxon>
    </lineage>
</organism>
<protein>
    <recommendedName>
        <fullName evidence="6 11">Adenine phosphoribosyltransferase</fullName>
        <shortName evidence="11">APRT</shortName>
        <ecNumber evidence="6 11">2.4.2.7</ecNumber>
    </recommendedName>
</protein>
<evidence type="ECO:0000256" key="2">
    <source>
        <dbReference type="ARBA" id="ARBA00004496"/>
    </source>
</evidence>